<evidence type="ECO:0000259" key="3">
    <source>
        <dbReference type="PROSITE" id="PS50937"/>
    </source>
</evidence>
<comment type="caution">
    <text evidence="4">The sequence shown here is derived from an EMBL/GenBank/DDBJ whole genome shotgun (WGS) entry which is preliminary data.</text>
</comment>
<dbReference type="PANTHER" id="PTHR30204">
    <property type="entry name" value="REDOX-CYCLING DRUG-SENSING TRANSCRIPTIONAL ACTIVATOR SOXR"/>
    <property type="match status" value="1"/>
</dbReference>
<dbReference type="AlphaFoldDB" id="K2PIA9"/>
<protein>
    <submittedName>
        <fullName evidence="4">Putative MerR family transcriptional regulator</fullName>
    </submittedName>
</protein>
<organism evidence="4 5">
    <name type="scientific">Lactococcus garvieae DCC43</name>
    <dbReference type="NCBI Taxonomy" id="1231377"/>
    <lineage>
        <taxon>Bacteria</taxon>
        <taxon>Bacillati</taxon>
        <taxon>Bacillota</taxon>
        <taxon>Bacilli</taxon>
        <taxon>Lactobacillales</taxon>
        <taxon>Streptococcaceae</taxon>
        <taxon>Lactococcus</taxon>
    </lineage>
</organism>
<keyword evidence="2" id="KW-0175">Coiled coil</keyword>
<sequence length="126" mass="15029">MNIKQISEKYGIPADTLRYWERVKAIPAVTRNSSGYRDYDEEDEDWIHWTTCMRSAGVSLERIIEYIDLFARGEQTIDARKTLLTEQLKVIEDKQSELQHMHDILEEKINHYEDHMLKYEGKLKKP</sequence>
<evidence type="ECO:0000313" key="4">
    <source>
        <dbReference type="EMBL" id="EKF51160.1"/>
    </source>
</evidence>
<evidence type="ECO:0000256" key="2">
    <source>
        <dbReference type="SAM" id="Coils"/>
    </source>
</evidence>
<dbReference type="PATRIC" id="fig|1231377.3.peg.1458"/>
<dbReference type="EMBL" id="AMQS01000021">
    <property type="protein sequence ID" value="EKF51160.1"/>
    <property type="molecule type" value="Genomic_DNA"/>
</dbReference>
<evidence type="ECO:0000256" key="1">
    <source>
        <dbReference type="ARBA" id="ARBA00023125"/>
    </source>
</evidence>
<accession>K2PIA9</accession>
<keyword evidence="1" id="KW-0238">DNA-binding</keyword>
<dbReference type="InterPro" id="IPR047057">
    <property type="entry name" value="MerR_fam"/>
</dbReference>
<reference evidence="4 5" key="1">
    <citation type="journal article" date="2012" name="J. Bacteriol.">
        <title>Genome Sequence of the Bacteriocin-Producing Strain Lactococcus garvieae DCC43.</title>
        <authorList>
            <person name="Gabrielsen C."/>
            <person name="Brede D.A."/>
            <person name="Hernandez P.E."/>
            <person name="Nes I.F."/>
            <person name="Diep D.B."/>
        </authorList>
    </citation>
    <scope>NUCLEOTIDE SEQUENCE [LARGE SCALE GENOMIC DNA]</scope>
    <source>
        <strain evidence="4 5">DCC43</strain>
    </source>
</reference>
<feature type="coiled-coil region" evidence="2">
    <location>
        <begin position="88"/>
        <end position="122"/>
    </location>
</feature>
<feature type="domain" description="HTH merR-type" evidence="3">
    <location>
        <begin position="1"/>
        <end position="69"/>
    </location>
</feature>
<dbReference type="RefSeq" id="WP_003136013.1">
    <property type="nucleotide sequence ID" value="NZ_AMQS01000021.1"/>
</dbReference>
<gene>
    <name evidence="4" type="ORF">C426_1467</name>
</gene>
<name>K2PIA9_9LACT</name>
<dbReference type="GO" id="GO:0003700">
    <property type="term" value="F:DNA-binding transcription factor activity"/>
    <property type="evidence" value="ECO:0007669"/>
    <property type="project" value="InterPro"/>
</dbReference>
<dbReference type="CDD" id="cd01109">
    <property type="entry name" value="HTH_YyaN"/>
    <property type="match status" value="1"/>
</dbReference>
<dbReference type="eggNOG" id="COG0789">
    <property type="taxonomic scope" value="Bacteria"/>
</dbReference>
<dbReference type="PANTHER" id="PTHR30204:SF98">
    <property type="entry name" value="HTH-TYPE TRANSCRIPTIONAL REGULATOR ADHR"/>
    <property type="match status" value="1"/>
</dbReference>
<dbReference type="PROSITE" id="PS50937">
    <property type="entry name" value="HTH_MERR_2"/>
    <property type="match status" value="1"/>
</dbReference>
<dbReference type="Gene3D" id="1.10.1660.10">
    <property type="match status" value="1"/>
</dbReference>
<dbReference type="Pfam" id="PF13411">
    <property type="entry name" value="MerR_1"/>
    <property type="match status" value="1"/>
</dbReference>
<evidence type="ECO:0000313" key="5">
    <source>
        <dbReference type="Proteomes" id="UP000006787"/>
    </source>
</evidence>
<proteinExistence type="predicted"/>
<dbReference type="SMART" id="SM00422">
    <property type="entry name" value="HTH_MERR"/>
    <property type="match status" value="1"/>
</dbReference>
<dbReference type="GO" id="GO:0003677">
    <property type="term" value="F:DNA binding"/>
    <property type="evidence" value="ECO:0007669"/>
    <property type="project" value="UniProtKB-KW"/>
</dbReference>
<dbReference type="Proteomes" id="UP000006787">
    <property type="component" value="Unassembled WGS sequence"/>
</dbReference>
<dbReference type="SUPFAM" id="SSF46955">
    <property type="entry name" value="Putative DNA-binding domain"/>
    <property type="match status" value="1"/>
</dbReference>
<dbReference type="InterPro" id="IPR009061">
    <property type="entry name" value="DNA-bd_dom_put_sf"/>
</dbReference>
<dbReference type="InterPro" id="IPR000551">
    <property type="entry name" value="MerR-type_HTH_dom"/>
</dbReference>